<evidence type="ECO:0000313" key="2">
    <source>
        <dbReference type="Proteomes" id="UP001642260"/>
    </source>
</evidence>
<dbReference type="PANTHER" id="PTHR35689:SF1">
    <property type="entry name" value="EARLY ENDOSOME ANTIGEN"/>
    <property type="match status" value="1"/>
</dbReference>
<protein>
    <submittedName>
        <fullName evidence="1">Uncharacterized protein</fullName>
    </submittedName>
</protein>
<evidence type="ECO:0000313" key="1">
    <source>
        <dbReference type="EMBL" id="CAH8294354.1"/>
    </source>
</evidence>
<accession>A0ABC8IV69</accession>
<keyword evidence="2" id="KW-1185">Reference proteome</keyword>
<comment type="caution">
    <text evidence="1">The sequence shown here is derived from an EMBL/GenBank/DDBJ whole genome shotgun (WGS) entry which is preliminary data.</text>
</comment>
<dbReference type="EMBL" id="CAKOAT010048933">
    <property type="protein sequence ID" value="CAH8294354.1"/>
    <property type="molecule type" value="Genomic_DNA"/>
</dbReference>
<dbReference type="Proteomes" id="UP001642260">
    <property type="component" value="Unassembled WGS sequence"/>
</dbReference>
<organism evidence="1 2">
    <name type="scientific">Eruca vesicaria subsp. sativa</name>
    <name type="common">Garden rocket</name>
    <name type="synonym">Eruca sativa</name>
    <dbReference type="NCBI Taxonomy" id="29727"/>
    <lineage>
        <taxon>Eukaryota</taxon>
        <taxon>Viridiplantae</taxon>
        <taxon>Streptophyta</taxon>
        <taxon>Embryophyta</taxon>
        <taxon>Tracheophyta</taxon>
        <taxon>Spermatophyta</taxon>
        <taxon>Magnoliopsida</taxon>
        <taxon>eudicotyledons</taxon>
        <taxon>Gunneridae</taxon>
        <taxon>Pentapetalae</taxon>
        <taxon>rosids</taxon>
        <taxon>malvids</taxon>
        <taxon>Brassicales</taxon>
        <taxon>Brassicaceae</taxon>
        <taxon>Brassiceae</taxon>
        <taxon>Eruca</taxon>
    </lineage>
</organism>
<name>A0ABC8IV69_ERUVS</name>
<gene>
    <name evidence="1" type="ORF">ERUC_LOCUS1743</name>
</gene>
<dbReference type="PANTHER" id="PTHR35689">
    <property type="entry name" value="EARLY ENDOSOME ANTIGEN"/>
    <property type="match status" value="1"/>
</dbReference>
<sequence length="92" mass="10537">MNPSLEVDDYIKDHSLGLPIPRDSLQKKLRTAEESQLRFRDQYLALLSRLKEKDYVIDQARSEASLNAQALKNFVDEKPETGCGVWKSVETV</sequence>
<reference evidence="1 2" key="1">
    <citation type="submission" date="2022-03" db="EMBL/GenBank/DDBJ databases">
        <authorList>
            <person name="Macdonald S."/>
            <person name="Ahmed S."/>
            <person name="Newling K."/>
        </authorList>
    </citation>
    <scope>NUCLEOTIDE SEQUENCE [LARGE SCALE GENOMIC DNA]</scope>
</reference>
<proteinExistence type="predicted"/>
<dbReference type="AlphaFoldDB" id="A0ABC8IV69"/>